<evidence type="ECO:0000256" key="1">
    <source>
        <dbReference type="ARBA" id="ARBA00004651"/>
    </source>
</evidence>
<feature type="transmembrane region" description="Helical" evidence="7">
    <location>
        <begin position="161"/>
        <end position="179"/>
    </location>
</feature>
<keyword evidence="3" id="KW-1003">Cell membrane</keyword>
<keyword evidence="5 7" id="KW-1133">Transmembrane helix</keyword>
<keyword evidence="4 7" id="KW-0812">Transmembrane</keyword>
<feature type="transmembrane region" description="Helical" evidence="7">
    <location>
        <begin position="210"/>
        <end position="231"/>
    </location>
</feature>
<feature type="transmembrane region" description="Helical" evidence="7">
    <location>
        <begin position="270"/>
        <end position="291"/>
    </location>
</feature>
<evidence type="ECO:0000313" key="10">
    <source>
        <dbReference type="Proteomes" id="UP000000238"/>
    </source>
</evidence>
<reference evidence="9 10" key="1">
    <citation type="journal article" date="2005" name="Nucleic Acids Res.">
        <title>Genomic blueprint of Hahella chejuensis, a marine microbe producing an algicidal agent.</title>
        <authorList>
            <person name="Jeong H."/>
            <person name="Yim J.H."/>
            <person name="Lee C."/>
            <person name="Choi S.-H."/>
            <person name="Park Y.K."/>
            <person name="Yoon S.H."/>
            <person name="Hur C.-G."/>
            <person name="Kang H.-Y."/>
            <person name="Kim D."/>
            <person name="Lee H.H."/>
            <person name="Park K.H."/>
            <person name="Park S.-H."/>
            <person name="Park H.-S."/>
            <person name="Lee H.K."/>
            <person name="Oh T.K."/>
            <person name="Kim J.F."/>
        </authorList>
    </citation>
    <scope>NUCLEOTIDE SEQUENCE [LARGE SCALE GENOMIC DNA]</scope>
    <source>
        <strain evidence="9 10">KCTC 2396</strain>
    </source>
</reference>
<evidence type="ECO:0000256" key="6">
    <source>
        <dbReference type="ARBA" id="ARBA00023136"/>
    </source>
</evidence>
<dbReference type="KEGG" id="hch:HCH_06902"/>
<feature type="transmembrane region" description="Helical" evidence="7">
    <location>
        <begin position="38"/>
        <end position="58"/>
    </location>
</feature>
<dbReference type="HOGENOM" id="CLU_028518_8_0_6"/>
<evidence type="ECO:0000256" key="2">
    <source>
        <dbReference type="ARBA" id="ARBA00022448"/>
    </source>
</evidence>
<keyword evidence="6 7" id="KW-0472">Membrane</keyword>
<dbReference type="RefSeq" id="WP_011400570.1">
    <property type="nucleotide sequence ID" value="NC_007645.1"/>
</dbReference>
<proteinExistence type="inferred from homology"/>
<name>Q2S754_HAHCH</name>
<evidence type="ECO:0000256" key="7">
    <source>
        <dbReference type="RuleBase" id="RU363032"/>
    </source>
</evidence>
<dbReference type="PANTHER" id="PTHR43386:SF1">
    <property type="entry name" value="D,D-DIPEPTIDE TRANSPORT SYSTEM PERMEASE PROTEIN DDPC-RELATED"/>
    <property type="match status" value="1"/>
</dbReference>
<dbReference type="STRING" id="349521.HCH_06902"/>
<dbReference type="CDD" id="cd06261">
    <property type="entry name" value="TM_PBP2"/>
    <property type="match status" value="1"/>
</dbReference>
<dbReference type="Pfam" id="PF00528">
    <property type="entry name" value="BPD_transp_1"/>
    <property type="match status" value="1"/>
</dbReference>
<dbReference type="SUPFAM" id="SSF161098">
    <property type="entry name" value="MetI-like"/>
    <property type="match status" value="1"/>
</dbReference>
<dbReference type="AlphaFoldDB" id="Q2S754"/>
<dbReference type="eggNOG" id="COG1173">
    <property type="taxonomic scope" value="Bacteria"/>
</dbReference>
<comment type="subcellular location">
    <subcellularLocation>
        <location evidence="1 7">Cell membrane</location>
        <topology evidence="1 7">Multi-pass membrane protein</topology>
    </subcellularLocation>
</comment>
<evidence type="ECO:0000256" key="5">
    <source>
        <dbReference type="ARBA" id="ARBA00022989"/>
    </source>
</evidence>
<evidence type="ECO:0000256" key="4">
    <source>
        <dbReference type="ARBA" id="ARBA00022692"/>
    </source>
</evidence>
<gene>
    <name evidence="9" type="ordered locus">HCH_06902</name>
</gene>
<dbReference type="GO" id="GO:0005886">
    <property type="term" value="C:plasma membrane"/>
    <property type="evidence" value="ECO:0007669"/>
    <property type="project" value="UniProtKB-SubCell"/>
</dbReference>
<evidence type="ECO:0000256" key="3">
    <source>
        <dbReference type="ARBA" id="ARBA00022475"/>
    </source>
</evidence>
<comment type="similarity">
    <text evidence="7">Belongs to the binding-protein-dependent transport system permease family.</text>
</comment>
<dbReference type="Gene3D" id="1.10.3720.10">
    <property type="entry name" value="MetI-like"/>
    <property type="match status" value="1"/>
</dbReference>
<sequence length="321" mass="34522">MKLHDLQVELGLDKVKTGGLLSRAPAPLRIFLADKRGVAGLVILLLLAAAALGAPWLTEFPPDRMSAMPHLPPDGEHWLGTTRMGKDVFAQLLYGARASLTVGLLAGLLATVIGVFVGMCAGYFGGRLDDVISFIVNVALVVPALPLIIVIASFVDSASPMVIGLVLAATGWGWTARIIRAQTLQIRHKDFILAAQLLNEPWWRILAAHILPNMLSLVVSGFVLTTIYAILAEAGLEFIGLGDPSAVTWGTILFWGQQNSALQVGAWWEILPACFAIMLTGAALVLINFTVDEIANPLLRKRRGEKAVIAYLRKKGLPVND</sequence>
<dbReference type="GO" id="GO:0071916">
    <property type="term" value="F:dipeptide transmembrane transporter activity"/>
    <property type="evidence" value="ECO:0007669"/>
    <property type="project" value="TreeGrafter"/>
</dbReference>
<accession>Q2S754</accession>
<feature type="transmembrane region" description="Helical" evidence="7">
    <location>
        <begin position="131"/>
        <end position="155"/>
    </location>
</feature>
<keyword evidence="2 7" id="KW-0813">Transport</keyword>
<dbReference type="Pfam" id="PF12911">
    <property type="entry name" value="OppC_N"/>
    <property type="match status" value="1"/>
</dbReference>
<evidence type="ECO:0000313" key="9">
    <source>
        <dbReference type="EMBL" id="ABC33520.1"/>
    </source>
</evidence>
<dbReference type="InterPro" id="IPR035906">
    <property type="entry name" value="MetI-like_sf"/>
</dbReference>
<keyword evidence="10" id="KW-1185">Reference proteome</keyword>
<dbReference type="Proteomes" id="UP000000238">
    <property type="component" value="Chromosome"/>
</dbReference>
<dbReference type="EMBL" id="CP000155">
    <property type="protein sequence ID" value="ABC33520.1"/>
    <property type="molecule type" value="Genomic_DNA"/>
</dbReference>
<organism evidence="9 10">
    <name type="scientific">Hahella chejuensis (strain KCTC 2396)</name>
    <dbReference type="NCBI Taxonomy" id="349521"/>
    <lineage>
        <taxon>Bacteria</taxon>
        <taxon>Pseudomonadati</taxon>
        <taxon>Pseudomonadota</taxon>
        <taxon>Gammaproteobacteria</taxon>
        <taxon>Oceanospirillales</taxon>
        <taxon>Hahellaceae</taxon>
        <taxon>Hahella</taxon>
    </lineage>
</organism>
<dbReference type="PROSITE" id="PS50928">
    <property type="entry name" value="ABC_TM1"/>
    <property type="match status" value="1"/>
</dbReference>
<dbReference type="InterPro" id="IPR050366">
    <property type="entry name" value="BP-dependent_transpt_permease"/>
</dbReference>
<evidence type="ECO:0000259" key="8">
    <source>
        <dbReference type="PROSITE" id="PS50928"/>
    </source>
</evidence>
<feature type="domain" description="ABC transmembrane type-1" evidence="8">
    <location>
        <begin position="96"/>
        <end position="288"/>
    </location>
</feature>
<protein>
    <submittedName>
        <fullName evidence="9">ABC-type dipeptide/oligopeptide/nickel transport system, permease components</fullName>
    </submittedName>
</protein>
<dbReference type="InterPro" id="IPR025966">
    <property type="entry name" value="OppC_N"/>
</dbReference>
<dbReference type="InterPro" id="IPR000515">
    <property type="entry name" value="MetI-like"/>
</dbReference>
<feature type="transmembrane region" description="Helical" evidence="7">
    <location>
        <begin position="102"/>
        <end position="124"/>
    </location>
</feature>
<dbReference type="PANTHER" id="PTHR43386">
    <property type="entry name" value="OLIGOPEPTIDE TRANSPORT SYSTEM PERMEASE PROTEIN APPC"/>
    <property type="match status" value="1"/>
</dbReference>